<dbReference type="AlphaFoldDB" id="F9FGQ6"/>
<proteinExistence type="predicted"/>
<protein>
    <submittedName>
        <fullName evidence="1">Uncharacterized protein</fullName>
    </submittedName>
</protein>
<organism evidence="1">
    <name type="scientific">Fusarium oxysporum (strain Fo5176)</name>
    <name type="common">Fusarium vascular wilt</name>
    <dbReference type="NCBI Taxonomy" id="660025"/>
    <lineage>
        <taxon>Eukaryota</taxon>
        <taxon>Fungi</taxon>
        <taxon>Dikarya</taxon>
        <taxon>Ascomycota</taxon>
        <taxon>Pezizomycotina</taxon>
        <taxon>Sordariomycetes</taxon>
        <taxon>Hypocreomycetidae</taxon>
        <taxon>Hypocreales</taxon>
        <taxon>Nectriaceae</taxon>
        <taxon>Fusarium</taxon>
        <taxon>Fusarium oxysporum species complex</taxon>
    </lineage>
</organism>
<evidence type="ECO:0000313" key="1">
    <source>
        <dbReference type="EMBL" id="EGU83901.1"/>
    </source>
</evidence>
<feature type="non-terminal residue" evidence="1">
    <location>
        <position position="1"/>
    </location>
</feature>
<dbReference type="EMBL" id="AFQF01001778">
    <property type="protein sequence ID" value="EGU83901.1"/>
    <property type="molecule type" value="Genomic_DNA"/>
</dbReference>
<gene>
    <name evidence="1" type="ORF">FOXB_05585</name>
</gene>
<sequence length="48" mass="5767">KVIQEDHREHYNPVIKGLILKTLKHQKECLIIVDSSYYIFKVLKERIS</sequence>
<accession>F9FGQ6</accession>
<reference evidence="1" key="1">
    <citation type="journal article" date="2012" name="Mol. Plant Microbe Interact.">
        <title>A highly conserved effector in Fusarium oxysporum is required for full virulence on Arabidopsis.</title>
        <authorList>
            <person name="Thatcher L.F."/>
            <person name="Gardiner D.M."/>
            <person name="Kazan K."/>
            <person name="Manners J."/>
        </authorList>
    </citation>
    <scope>NUCLEOTIDE SEQUENCE [LARGE SCALE GENOMIC DNA]</scope>
    <source>
        <strain evidence="1">Fo5176</strain>
    </source>
</reference>
<name>F9FGQ6_FUSOF</name>
<comment type="caution">
    <text evidence="1">The sequence shown here is derived from an EMBL/GenBank/DDBJ whole genome shotgun (WGS) entry which is preliminary data.</text>
</comment>